<keyword evidence="2" id="KW-1185">Reference proteome</keyword>
<dbReference type="EMBL" id="CP002530">
    <property type="protein sequence ID" value="ADY35520.1"/>
    <property type="molecule type" value="Genomic_DNA"/>
</dbReference>
<organism evidence="1 2">
    <name type="scientific">Phocaeicola salanitronis (strain DSM 18170 / JCM 13657 / CCUG 60908 / BL78)</name>
    <name type="common">Bacteroides salanitronis</name>
    <dbReference type="NCBI Taxonomy" id="667015"/>
    <lineage>
        <taxon>Bacteria</taxon>
        <taxon>Pseudomonadati</taxon>
        <taxon>Bacteroidota</taxon>
        <taxon>Bacteroidia</taxon>
        <taxon>Bacteroidales</taxon>
        <taxon>Bacteroidaceae</taxon>
        <taxon>Phocaeicola</taxon>
    </lineage>
</organism>
<dbReference type="eggNOG" id="ENOG5030Y5K">
    <property type="taxonomic scope" value="Bacteria"/>
</dbReference>
<proteinExistence type="predicted"/>
<sequence>MFETKFAVNIDKLEITYIWDMETRAYIEGLDYLQCGEYGEISIKRIENRNYHHQFVVLGPGDDGNDTVIGDLFFGSPNPLRPYVYLSVRNPILYKDYMLGGISYIEQALHLEFFRISKLHLAFDTNVNIINRFYKLLKNEDVDFVINDKKIKSMDEKVHSLIHISVGTRKNRYQDKSFYVKNNDDSLVLSAYNKALEMVENCAKDYIALKVGFNRIYRFEVRLNCYKVIRETLQAANVKDEELYYSLVDSNTLMKLFWVSLNRLVRIQKSRKSYNLLEALI</sequence>
<dbReference type="HOGENOM" id="CLU_989229_0_0_10"/>
<reference evidence="1 2" key="1">
    <citation type="journal article" date="2011" name="Stand. Genomic Sci.">
        <title>Complete genome sequence of Bacteroides salanitronis type strain (BL78).</title>
        <authorList>
            <person name="Gronow S."/>
            <person name="Held B."/>
            <person name="Lucas S."/>
            <person name="Lapidus A."/>
            <person name="Del Rio T.G."/>
            <person name="Nolan M."/>
            <person name="Tice H."/>
            <person name="Deshpande S."/>
            <person name="Cheng J.F."/>
            <person name="Pitluck S."/>
            <person name="Liolios K."/>
            <person name="Pagani I."/>
            <person name="Ivanova N."/>
            <person name="Mavromatis K."/>
            <person name="Pati A."/>
            <person name="Tapia R."/>
            <person name="Han C."/>
            <person name="Goodwin L."/>
            <person name="Chen A."/>
            <person name="Palaniappan K."/>
            <person name="Land M."/>
            <person name="Hauser L."/>
            <person name="Chang Y.J."/>
            <person name="Jeffries C.D."/>
            <person name="Brambilla E.M."/>
            <person name="Rohde M."/>
            <person name="Goker M."/>
            <person name="Detter J.C."/>
            <person name="Woyke T."/>
            <person name="Bristow J."/>
            <person name="Markowitz V."/>
            <person name="Hugenholtz P."/>
            <person name="Kyrpides N.C."/>
            <person name="Klenk H.P."/>
            <person name="Eisen J.A."/>
        </authorList>
    </citation>
    <scope>NUCLEOTIDE SEQUENCE [LARGE SCALE GENOMIC DNA]</scope>
    <source>
        <strain evidence="1 2">DSM 18170</strain>
    </source>
</reference>
<protein>
    <submittedName>
        <fullName evidence="1">Uncharacterized protein</fullName>
    </submittedName>
</protein>
<dbReference type="AlphaFoldDB" id="F0R3B1"/>
<evidence type="ECO:0000313" key="2">
    <source>
        <dbReference type="Proteomes" id="UP000007486"/>
    </source>
</evidence>
<dbReference type="KEGG" id="bsa:Bacsa_0929"/>
<dbReference type="STRING" id="667015.Bacsa_0929"/>
<dbReference type="Proteomes" id="UP000007486">
    <property type="component" value="Chromosome"/>
</dbReference>
<name>F0R3B1_PHOSB</name>
<accession>F0R3B1</accession>
<evidence type="ECO:0000313" key="1">
    <source>
        <dbReference type="EMBL" id="ADY35520.1"/>
    </source>
</evidence>
<gene>
    <name evidence="1" type="ordered locus">Bacsa_0929</name>
</gene>
<dbReference type="RefSeq" id="WP_013616968.1">
    <property type="nucleotide sequence ID" value="NC_015164.1"/>
</dbReference>